<dbReference type="EMBL" id="LT840184">
    <property type="protein sequence ID" value="SMF87051.1"/>
    <property type="molecule type" value="Genomic_DNA"/>
</dbReference>
<organism evidence="1 2">
    <name type="scientific">Paenibacillus uliginis N3/975</name>
    <dbReference type="NCBI Taxonomy" id="1313296"/>
    <lineage>
        <taxon>Bacteria</taxon>
        <taxon>Bacillati</taxon>
        <taxon>Bacillota</taxon>
        <taxon>Bacilli</taxon>
        <taxon>Bacillales</taxon>
        <taxon>Paenibacillaceae</taxon>
        <taxon>Paenibacillus</taxon>
    </lineage>
</organism>
<dbReference type="RefSeq" id="WP_208914435.1">
    <property type="nucleotide sequence ID" value="NZ_LT840184.1"/>
</dbReference>
<dbReference type="AlphaFoldDB" id="A0A1X7HI28"/>
<gene>
    <name evidence="1" type="ORF">SAMN05661091_3604</name>
</gene>
<proteinExistence type="predicted"/>
<dbReference type="Proteomes" id="UP000192940">
    <property type="component" value="Chromosome I"/>
</dbReference>
<evidence type="ECO:0000313" key="1">
    <source>
        <dbReference type="EMBL" id="SMF87051.1"/>
    </source>
</evidence>
<accession>A0A1X7HI28</accession>
<dbReference type="STRING" id="1313296.SAMN05661091_3604"/>
<evidence type="ECO:0000313" key="2">
    <source>
        <dbReference type="Proteomes" id="UP000192940"/>
    </source>
</evidence>
<name>A0A1X7HI28_9BACL</name>
<protein>
    <submittedName>
        <fullName evidence="1">Uncharacterized protein</fullName>
    </submittedName>
</protein>
<keyword evidence="2" id="KW-1185">Reference proteome</keyword>
<reference evidence="1 2" key="1">
    <citation type="submission" date="2017-04" db="EMBL/GenBank/DDBJ databases">
        <authorList>
            <person name="Afonso C.L."/>
            <person name="Miller P.J."/>
            <person name="Scott M.A."/>
            <person name="Spackman E."/>
            <person name="Goraichik I."/>
            <person name="Dimitrov K.M."/>
            <person name="Suarez D.L."/>
            <person name="Swayne D.E."/>
        </authorList>
    </citation>
    <scope>NUCLEOTIDE SEQUENCE [LARGE SCALE GENOMIC DNA]</scope>
    <source>
        <strain evidence="1 2">N3/975</strain>
    </source>
</reference>
<sequence>MTTTYPSHNVVYQCDQHTAHSMKQHKEKVHHAMKNMVNRKVQVHTVHNEVIVGVVVGVDVDFVYLSMDPPENMRGFYPGFYPGFNPPGAYAPFNPILPLALFNLLTISLLL</sequence>